<reference evidence="3 4" key="1">
    <citation type="journal article" date="2019" name="Sci. Rep.">
        <title>Comparative genomics of chytrid fungi reveal insights into the obligate biotrophic and pathogenic lifestyle of Synchytrium endobioticum.</title>
        <authorList>
            <person name="van de Vossenberg B.T.L.H."/>
            <person name="Warris S."/>
            <person name="Nguyen H.D.T."/>
            <person name="van Gent-Pelzer M.P.E."/>
            <person name="Joly D.L."/>
            <person name="van de Geest H.C."/>
            <person name="Bonants P.J.M."/>
            <person name="Smith D.S."/>
            <person name="Levesque C.A."/>
            <person name="van der Lee T.A.J."/>
        </authorList>
    </citation>
    <scope>NUCLEOTIDE SEQUENCE [LARGE SCALE GENOMIC DNA]</scope>
    <source>
        <strain evidence="3 4">CBS 675.73</strain>
    </source>
</reference>
<keyword evidence="4" id="KW-1185">Reference proteome</keyword>
<feature type="chain" id="PRO_5021352471" description="DUF4436 domain-containing protein" evidence="2">
    <location>
        <begin position="27"/>
        <end position="311"/>
    </location>
</feature>
<dbReference type="AlphaFoldDB" id="A0A507ERF7"/>
<feature type="transmembrane region" description="Helical" evidence="1">
    <location>
        <begin position="212"/>
        <end position="234"/>
    </location>
</feature>
<dbReference type="Proteomes" id="UP000320333">
    <property type="component" value="Unassembled WGS sequence"/>
</dbReference>
<dbReference type="STRING" id="246404.A0A507ERF7"/>
<organism evidence="3 4">
    <name type="scientific">Chytriomyces confervae</name>
    <dbReference type="NCBI Taxonomy" id="246404"/>
    <lineage>
        <taxon>Eukaryota</taxon>
        <taxon>Fungi</taxon>
        <taxon>Fungi incertae sedis</taxon>
        <taxon>Chytridiomycota</taxon>
        <taxon>Chytridiomycota incertae sedis</taxon>
        <taxon>Chytridiomycetes</taxon>
        <taxon>Chytridiales</taxon>
        <taxon>Chytriomycetaceae</taxon>
        <taxon>Chytriomyces</taxon>
    </lineage>
</organism>
<protein>
    <recommendedName>
        <fullName evidence="5">DUF4436 domain-containing protein</fullName>
    </recommendedName>
</protein>
<feature type="signal peptide" evidence="2">
    <location>
        <begin position="1"/>
        <end position="26"/>
    </location>
</feature>
<dbReference type="EMBL" id="QEAP01000440">
    <property type="protein sequence ID" value="TPX66434.1"/>
    <property type="molecule type" value="Genomic_DNA"/>
</dbReference>
<evidence type="ECO:0000256" key="1">
    <source>
        <dbReference type="SAM" id="Phobius"/>
    </source>
</evidence>
<feature type="transmembrane region" description="Helical" evidence="1">
    <location>
        <begin position="269"/>
        <end position="293"/>
    </location>
</feature>
<comment type="caution">
    <text evidence="3">The sequence shown here is derived from an EMBL/GenBank/DDBJ whole genome shotgun (WGS) entry which is preliminary data.</text>
</comment>
<dbReference type="OrthoDB" id="5594013at2759"/>
<keyword evidence="1" id="KW-1133">Transmembrane helix</keyword>
<evidence type="ECO:0008006" key="5">
    <source>
        <dbReference type="Google" id="ProtNLM"/>
    </source>
</evidence>
<keyword evidence="2" id="KW-0732">Signal</keyword>
<evidence type="ECO:0000313" key="3">
    <source>
        <dbReference type="EMBL" id="TPX66434.1"/>
    </source>
</evidence>
<dbReference type="PANTHER" id="PTHR37330:SF1">
    <property type="entry name" value="CONSERVED TRANSMEMBRANE PROTEIN-RELATED"/>
    <property type="match status" value="1"/>
</dbReference>
<gene>
    <name evidence="3" type="ORF">CcCBS67573_g07814</name>
</gene>
<sequence length="311" mass="33445">MQLPQNGRAAFAIVAAVLGLISLVASVSLIATSAVNKNLNNNNPVTSATWDTNDGDRIIVYSRAIGVDVASQSVKFQFSVFPSAAVYANNSRQSGFYESNVPINLTFGSSTFSFAKGSPLLIQTTSLPMLGDSFFYPFDGWECLMPVFATYVPLKATTPVPVNLPVVLAIVGNPNGFDINYDFSRINDDNTLLATDAYVTLQILRSKTTKGFAIFISTAMWCLVLSAVALAGRLWVFERKVDPPHIAFTTSLLFALPGLRNAMPEAPAIGVLVDQICLVWGMGLLSACLLVYYTRFNAELGATKQKTASGA</sequence>
<accession>A0A507ERF7</accession>
<dbReference type="PANTHER" id="PTHR37330">
    <property type="entry name" value="CONSERVED TRANSMEMBRANE PROTEIN-RELATED"/>
    <property type="match status" value="1"/>
</dbReference>
<name>A0A507ERF7_9FUNG</name>
<keyword evidence="1" id="KW-0472">Membrane</keyword>
<dbReference type="InterPro" id="IPR027948">
    <property type="entry name" value="DUF4436"/>
</dbReference>
<evidence type="ECO:0000313" key="4">
    <source>
        <dbReference type="Proteomes" id="UP000320333"/>
    </source>
</evidence>
<dbReference type="Pfam" id="PF14494">
    <property type="entry name" value="DUF4436"/>
    <property type="match status" value="1"/>
</dbReference>
<keyword evidence="1" id="KW-0812">Transmembrane</keyword>
<evidence type="ECO:0000256" key="2">
    <source>
        <dbReference type="SAM" id="SignalP"/>
    </source>
</evidence>
<proteinExistence type="predicted"/>